<dbReference type="InterPro" id="IPR007214">
    <property type="entry name" value="YbaK/aa-tRNA-synth-assoc-dom"/>
</dbReference>
<dbReference type="InterPro" id="IPR004369">
    <property type="entry name" value="Prolyl-tRNA_editing_YbaK/EbsC"/>
</dbReference>
<dbReference type="Pfam" id="PF04073">
    <property type="entry name" value="tRNA_edit"/>
    <property type="match status" value="1"/>
</dbReference>
<evidence type="ECO:0000259" key="5">
    <source>
        <dbReference type="Pfam" id="PF04073"/>
    </source>
</evidence>
<gene>
    <name evidence="6" type="primary">ybaK</name>
    <name evidence="6" type="ORF">OCL06_04705</name>
</gene>
<evidence type="ECO:0000313" key="6">
    <source>
        <dbReference type="EMBL" id="MCU7553893.1"/>
    </source>
</evidence>
<dbReference type="EMBL" id="JAOTJC010000006">
    <property type="protein sequence ID" value="MCU7553893.1"/>
    <property type="molecule type" value="Genomic_DNA"/>
</dbReference>
<sequence length="155" mass="16629">MTPATETLEKAGVNFSLLNYDAGKENGDYGRNAAHALQLPPQQVLKTLIVESDTGKLLVALVPVDRQLNMKKLARTAALKKVALAAAPRVSSATGYVIGGVSPIGQKLRLDTFISDTVRHLDVCYVSAGRRGWELALSPSDLLTVTRGKWADLTT</sequence>
<evidence type="ECO:0000256" key="1">
    <source>
        <dbReference type="ARBA" id="ARBA00009798"/>
    </source>
</evidence>
<dbReference type="Proteomes" id="UP001209257">
    <property type="component" value="Unassembled WGS sequence"/>
</dbReference>
<organism evidence="6 7">
    <name type="scientific">Alteromonas salexigens</name>
    <dbReference type="NCBI Taxonomy" id="2982530"/>
    <lineage>
        <taxon>Bacteria</taxon>
        <taxon>Pseudomonadati</taxon>
        <taxon>Pseudomonadota</taxon>
        <taxon>Gammaproteobacteria</taxon>
        <taxon>Alteromonadales</taxon>
        <taxon>Alteromonadaceae</taxon>
        <taxon>Alteromonas/Salinimonas group</taxon>
        <taxon>Alteromonas</taxon>
    </lineage>
</organism>
<comment type="caution">
    <text evidence="6">The sequence shown here is derived from an EMBL/GenBank/DDBJ whole genome shotgun (WGS) entry which is preliminary data.</text>
</comment>
<keyword evidence="2 4" id="KW-0648">Protein biosynthesis</keyword>
<evidence type="ECO:0000256" key="2">
    <source>
        <dbReference type="ARBA" id="ARBA00022917"/>
    </source>
</evidence>
<evidence type="ECO:0000256" key="4">
    <source>
        <dbReference type="PIRNR" id="PIRNR006181"/>
    </source>
</evidence>
<reference evidence="7" key="1">
    <citation type="submission" date="2023-07" db="EMBL/GenBank/DDBJ databases">
        <title>Study on multiphase classification of strain Alteromonas salexigens isolated from the Yellow Sea.</title>
        <authorList>
            <person name="Sun L."/>
        </authorList>
    </citation>
    <scope>NUCLEOTIDE SEQUENCE [LARGE SCALE GENOMIC DNA]</scope>
    <source>
        <strain evidence="7">ASW11-19</strain>
    </source>
</reference>
<evidence type="ECO:0000313" key="7">
    <source>
        <dbReference type="Proteomes" id="UP001209257"/>
    </source>
</evidence>
<name>A0ABT2VKS7_9ALTE</name>
<accession>A0ABT2VKS7</accession>
<dbReference type="PIRSF" id="PIRSF006181">
    <property type="entry name" value="EbsC_YbaK"/>
    <property type="match status" value="1"/>
</dbReference>
<dbReference type="CDD" id="cd00002">
    <property type="entry name" value="YbaK_deacylase"/>
    <property type="match status" value="1"/>
</dbReference>
<dbReference type="PANTHER" id="PTHR30411:SF0">
    <property type="entry name" value="CYS-TRNA(PRO)_CYS-TRNA(CYS) DEACYLASE YBAK"/>
    <property type="match status" value="1"/>
</dbReference>
<dbReference type="Gene3D" id="3.90.960.10">
    <property type="entry name" value="YbaK/aminoacyl-tRNA synthetase-associated domain"/>
    <property type="match status" value="1"/>
</dbReference>
<proteinExistence type="inferred from homology"/>
<dbReference type="PANTHER" id="PTHR30411">
    <property type="entry name" value="CYTOPLASMIC PROTEIN"/>
    <property type="match status" value="1"/>
</dbReference>
<dbReference type="SUPFAM" id="SSF55826">
    <property type="entry name" value="YbaK/ProRS associated domain"/>
    <property type="match status" value="1"/>
</dbReference>
<keyword evidence="3 4" id="KW-0456">Lyase</keyword>
<evidence type="ECO:0000256" key="3">
    <source>
        <dbReference type="ARBA" id="ARBA00023239"/>
    </source>
</evidence>
<dbReference type="EC" id="4.2.-.-" evidence="4"/>
<comment type="similarity">
    <text evidence="1 4">Belongs to the prolyl-tRNA editing family. YbaK/EbsC subfamily.</text>
</comment>
<protein>
    <recommendedName>
        <fullName evidence="4">Cys-tRNA(Pro)/Cys-tRNA(Cys) deacylase</fullName>
        <ecNumber evidence="4">4.2.-.-</ecNumber>
    </recommendedName>
</protein>
<keyword evidence="7" id="KW-1185">Reference proteome</keyword>
<dbReference type="InterPro" id="IPR036754">
    <property type="entry name" value="YbaK/aa-tRNA-synt-asso_dom_sf"/>
</dbReference>
<dbReference type="NCBIfam" id="TIGR00011">
    <property type="entry name" value="YbaK_EbsC"/>
    <property type="match status" value="1"/>
</dbReference>
<feature type="domain" description="YbaK/aminoacyl-tRNA synthetase-associated" evidence="5">
    <location>
        <begin position="33"/>
        <end position="143"/>
    </location>
</feature>
<dbReference type="RefSeq" id="WP_262992591.1">
    <property type="nucleotide sequence ID" value="NZ_JAOTJC010000006.1"/>
</dbReference>